<accession>A0A6J5RK89</accession>
<dbReference type="EMBL" id="LR797265">
    <property type="protein sequence ID" value="CAB4197813.1"/>
    <property type="molecule type" value="Genomic_DNA"/>
</dbReference>
<organism evidence="1">
    <name type="scientific">uncultured Caudovirales phage</name>
    <dbReference type="NCBI Taxonomy" id="2100421"/>
    <lineage>
        <taxon>Viruses</taxon>
        <taxon>Duplodnaviria</taxon>
        <taxon>Heunggongvirae</taxon>
        <taxon>Uroviricota</taxon>
        <taxon>Caudoviricetes</taxon>
        <taxon>Peduoviridae</taxon>
        <taxon>Maltschvirus</taxon>
        <taxon>Maltschvirus maltsch</taxon>
    </lineage>
</organism>
<dbReference type="EMBL" id="LR798370">
    <property type="protein sequence ID" value="CAB5227319.1"/>
    <property type="molecule type" value="Genomic_DNA"/>
</dbReference>
<evidence type="ECO:0000313" key="2">
    <source>
        <dbReference type="EMBL" id="CAB4210284.1"/>
    </source>
</evidence>
<evidence type="ECO:0008006" key="4">
    <source>
        <dbReference type="Google" id="ProtNLM"/>
    </source>
</evidence>
<sequence>MTNELNWGQLYDSTGDADAALPTGAYDVEVTKVEAKTTKTGKPMFSMASKIIAGPQAGRMIWHNITVSAENPNAMRMFFLNMKAFGLDDSFFKRSPGPTANDIANALTSRRAKFDVIIQVGGDYAGRNEVKRISASSLPPNAGPGVPTGIQVPSASAISATVPAAPLLPNYTSVAPSPYSNADEF</sequence>
<name>A0A6J5RK89_9CAUD</name>
<dbReference type="EMBL" id="LR797368">
    <property type="protein sequence ID" value="CAB4210284.1"/>
    <property type="molecule type" value="Genomic_DNA"/>
</dbReference>
<proteinExistence type="predicted"/>
<evidence type="ECO:0000313" key="1">
    <source>
        <dbReference type="EMBL" id="CAB4197813.1"/>
    </source>
</evidence>
<gene>
    <name evidence="1" type="ORF">UFOVP1306_34</name>
    <name evidence="2" type="ORF">UFOVP1422_36</name>
    <name evidence="3" type="ORF">UFOVP1519_30</name>
</gene>
<protein>
    <recommendedName>
        <fullName evidence="4">DUF669 domain-containing protein</fullName>
    </recommendedName>
</protein>
<reference evidence="1" key="1">
    <citation type="submission" date="2020-05" db="EMBL/GenBank/DDBJ databases">
        <authorList>
            <person name="Chiriac C."/>
            <person name="Salcher M."/>
            <person name="Ghai R."/>
            <person name="Kavagutti S V."/>
        </authorList>
    </citation>
    <scope>NUCLEOTIDE SEQUENCE</scope>
</reference>
<dbReference type="Pfam" id="PF05037">
    <property type="entry name" value="DUF669"/>
    <property type="match status" value="1"/>
</dbReference>
<dbReference type="InterPro" id="IPR007731">
    <property type="entry name" value="DUF669"/>
</dbReference>
<evidence type="ECO:0000313" key="3">
    <source>
        <dbReference type="EMBL" id="CAB5227319.1"/>
    </source>
</evidence>